<keyword evidence="1" id="KW-0805">Transcription regulation</keyword>
<proteinExistence type="predicted"/>
<evidence type="ECO:0000256" key="3">
    <source>
        <dbReference type="ARBA" id="ARBA00023163"/>
    </source>
</evidence>
<dbReference type="InterPro" id="IPR036271">
    <property type="entry name" value="Tet_transcr_reg_TetR-rel_C_sf"/>
</dbReference>
<dbReference type="PRINTS" id="PR00455">
    <property type="entry name" value="HTHTETR"/>
</dbReference>
<evidence type="ECO:0000256" key="5">
    <source>
        <dbReference type="SAM" id="MobiDB-lite"/>
    </source>
</evidence>
<dbReference type="KEGG" id="sari:H5J25_18300"/>
<dbReference type="Pfam" id="PF00440">
    <property type="entry name" value="TetR_N"/>
    <property type="match status" value="1"/>
</dbReference>
<dbReference type="GO" id="GO:0000976">
    <property type="term" value="F:transcription cis-regulatory region binding"/>
    <property type="evidence" value="ECO:0007669"/>
    <property type="project" value="TreeGrafter"/>
</dbReference>
<evidence type="ECO:0000256" key="2">
    <source>
        <dbReference type="ARBA" id="ARBA00023125"/>
    </source>
</evidence>
<dbReference type="SUPFAM" id="SSF48498">
    <property type="entry name" value="Tetracyclin repressor-like, C-terminal domain"/>
    <property type="match status" value="1"/>
</dbReference>
<dbReference type="EMBL" id="CP061035">
    <property type="protein sequence ID" value="QQV77234.1"/>
    <property type="molecule type" value="Genomic_DNA"/>
</dbReference>
<dbReference type="Gene3D" id="1.10.357.10">
    <property type="entry name" value="Tetracycline Repressor, domain 2"/>
    <property type="match status" value="1"/>
</dbReference>
<dbReference type="InterPro" id="IPR023772">
    <property type="entry name" value="DNA-bd_HTH_TetR-type_CS"/>
</dbReference>
<dbReference type="Proteomes" id="UP000595894">
    <property type="component" value="Chromosome"/>
</dbReference>
<keyword evidence="8" id="KW-1185">Reference proteome</keyword>
<gene>
    <name evidence="7" type="ORF">H5J25_18300</name>
</gene>
<keyword evidence="3" id="KW-0804">Transcription</keyword>
<evidence type="ECO:0000313" key="7">
    <source>
        <dbReference type="EMBL" id="QQV77234.1"/>
    </source>
</evidence>
<protein>
    <submittedName>
        <fullName evidence="7">TetR/AcrR family transcriptional regulator</fullName>
    </submittedName>
</protein>
<dbReference type="InterPro" id="IPR009057">
    <property type="entry name" value="Homeodomain-like_sf"/>
</dbReference>
<dbReference type="InterPro" id="IPR050109">
    <property type="entry name" value="HTH-type_TetR-like_transc_reg"/>
</dbReference>
<feature type="region of interest" description="Disordered" evidence="5">
    <location>
        <begin position="1"/>
        <end position="42"/>
    </location>
</feature>
<dbReference type="RefSeq" id="WP_202093553.1">
    <property type="nucleotide sequence ID" value="NZ_CP061035.1"/>
</dbReference>
<sequence length="227" mass="24753">MQKRVDPATPPAGQTPDLSTETGRELAADAAGAGKTPRTERGRKTMRAILDAAALEFGERGFHDASISGITRRAGVALGSFYTYFDSKDAVFRALVRDMSDQVRDHVAPGIRAAPDQLAAEHAGLRDFIAFVRGHKELYRIIDESEFVDPESFRLHYSTTADRIAARLKAAAARGEVRDDVSEIHAWALMGINVFLGLRYGVWEQDRSPADVADVIADMLATGIGPR</sequence>
<dbReference type="InterPro" id="IPR001647">
    <property type="entry name" value="HTH_TetR"/>
</dbReference>
<accession>A0A974NUL3</accession>
<keyword evidence="2 4" id="KW-0238">DNA-binding</keyword>
<dbReference type="PANTHER" id="PTHR30055">
    <property type="entry name" value="HTH-TYPE TRANSCRIPTIONAL REGULATOR RUTR"/>
    <property type="match status" value="1"/>
</dbReference>
<dbReference type="PROSITE" id="PS50977">
    <property type="entry name" value="HTH_TETR_2"/>
    <property type="match status" value="1"/>
</dbReference>
<dbReference type="PANTHER" id="PTHR30055:SF234">
    <property type="entry name" value="HTH-TYPE TRANSCRIPTIONAL REGULATOR BETI"/>
    <property type="match status" value="1"/>
</dbReference>
<feature type="DNA-binding region" description="H-T-H motif" evidence="4">
    <location>
        <begin position="66"/>
        <end position="85"/>
    </location>
</feature>
<dbReference type="PROSITE" id="PS01081">
    <property type="entry name" value="HTH_TETR_1"/>
    <property type="match status" value="1"/>
</dbReference>
<evidence type="ECO:0000256" key="4">
    <source>
        <dbReference type="PROSITE-ProRule" id="PRU00335"/>
    </source>
</evidence>
<dbReference type="AlphaFoldDB" id="A0A974NUL3"/>
<organism evidence="7 8">
    <name type="scientific">Sphingomonas aliaeris</name>
    <dbReference type="NCBI Taxonomy" id="2759526"/>
    <lineage>
        <taxon>Bacteria</taxon>
        <taxon>Pseudomonadati</taxon>
        <taxon>Pseudomonadota</taxon>
        <taxon>Alphaproteobacteria</taxon>
        <taxon>Sphingomonadales</taxon>
        <taxon>Sphingomonadaceae</taxon>
        <taxon>Sphingomonas</taxon>
    </lineage>
</organism>
<evidence type="ECO:0000256" key="1">
    <source>
        <dbReference type="ARBA" id="ARBA00023015"/>
    </source>
</evidence>
<evidence type="ECO:0000259" key="6">
    <source>
        <dbReference type="PROSITE" id="PS50977"/>
    </source>
</evidence>
<reference evidence="8" key="1">
    <citation type="submission" date="2020-09" db="EMBL/GenBank/DDBJ databases">
        <title>Sphingomonas sp., a new species isolated from pork steak.</title>
        <authorList>
            <person name="Heidler von Heilborn D."/>
        </authorList>
    </citation>
    <scope>NUCLEOTIDE SEQUENCE [LARGE SCALE GENOMIC DNA]</scope>
</reference>
<name>A0A974NUL3_9SPHN</name>
<dbReference type="GO" id="GO:0003700">
    <property type="term" value="F:DNA-binding transcription factor activity"/>
    <property type="evidence" value="ECO:0007669"/>
    <property type="project" value="TreeGrafter"/>
</dbReference>
<dbReference type="SUPFAM" id="SSF46689">
    <property type="entry name" value="Homeodomain-like"/>
    <property type="match status" value="1"/>
</dbReference>
<dbReference type="Gene3D" id="1.10.10.60">
    <property type="entry name" value="Homeodomain-like"/>
    <property type="match status" value="1"/>
</dbReference>
<feature type="domain" description="HTH tetR-type" evidence="6">
    <location>
        <begin position="43"/>
        <end position="103"/>
    </location>
</feature>
<evidence type="ECO:0000313" key="8">
    <source>
        <dbReference type="Proteomes" id="UP000595894"/>
    </source>
</evidence>